<keyword evidence="1" id="KW-0812">Transmembrane</keyword>
<dbReference type="Pfam" id="PF20064">
    <property type="entry name" value="DUF6463"/>
    <property type="match status" value="1"/>
</dbReference>
<organism evidence="2 3">
    <name type="scientific">Microlunatus parietis</name>
    <dbReference type="NCBI Taxonomy" id="682979"/>
    <lineage>
        <taxon>Bacteria</taxon>
        <taxon>Bacillati</taxon>
        <taxon>Actinomycetota</taxon>
        <taxon>Actinomycetes</taxon>
        <taxon>Propionibacteriales</taxon>
        <taxon>Propionibacteriaceae</taxon>
        <taxon>Microlunatus</taxon>
    </lineage>
</organism>
<keyword evidence="1" id="KW-1133">Transmembrane helix</keyword>
<evidence type="ECO:0000313" key="3">
    <source>
        <dbReference type="Proteomes" id="UP000569914"/>
    </source>
</evidence>
<evidence type="ECO:0000256" key="1">
    <source>
        <dbReference type="SAM" id="Phobius"/>
    </source>
</evidence>
<keyword evidence="1" id="KW-0472">Membrane</keyword>
<gene>
    <name evidence="2" type="ORF">BKA15_006881</name>
</gene>
<feature type="transmembrane region" description="Helical" evidence="1">
    <location>
        <begin position="41"/>
        <end position="61"/>
    </location>
</feature>
<dbReference type="RefSeq" id="WP_179758040.1">
    <property type="nucleotide sequence ID" value="NZ_JACCBU010000001.1"/>
</dbReference>
<evidence type="ECO:0000313" key="2">
    <source>
        <dbReference type="EMBL" id="NYE75552.1"/>
    </source>
</evidence>
<proteinExistence type="predicted"/>
<feature type="transmembrane region" description="Helical" evidence="1">
    <location>
        <begin position="73"/>
        <end position="91"/>
    </location>
</feature>
<dbReference type="InterPro" id="IPR045590">
    <property type="entry name" value="DUF6463"/>
</dbReference>
<dbReference type="EMBL" id="JACCBU010000001">
    <property type="protein sequence ID" value="NYE75552.1"/>
    <property type="molecule type" value="Genomic_DNA"/>
</dbReference>
<name>A0A7Y9IET4_9ACTN</name>
<protein>
    <submittedName>
        <fullName evidence="2">Uncharacterized protein</fullName>
    </submittedName>
</protein>
<accession>A0A7Y9IET4</accession>
<dbReference type="AlphaFoldDB" id="A0A7Y9IET4"/>
<dbReference type="Proteomes" id="UP000569914">
    <property type="component" value="Unassembled WGS sequence"/>
</dbReference>
<keyword evidence="3" id="KW-1185">Reference proteome</keyword>
<reference evidence="2 3" key="1">
    <citation type="submission" date="2020-07" db="EMBL/GenBank/DDBJ databases">
        <title>Sequencing the genomes of 1000 actinobacteria strains.</title>
        <authorList>
            <person name="Klenk H.-P."/>
        </authorList>
    </citation>
    <scope>NUCLEOTIDE SEQUENCE [LARGE SCALE GENOMIC DNA]</scope>
    <source>
        <strain evidence="2 3">DSM 22083</strain>
    </source>
</reference>
<sequence>MHRWIPWVMIGCSIVHIGLGLLDPPWPGVLADGVINSVQSIDRVASLWFMVAGLAFLSLGLVTRRMVRLTGRVPAEAGWGLIAIGLVIVLLRPLDGGWIPLVVGVLTLIAAARTGESAKTRSVITTP</sequence>
<comment type="caution">
    <text evidence="2">The sequence shown here is derived from an EMBL/GenBank/DDBJ whole genome shotgun (WGS) entry which is preliminary data.</text>
</comment>
<feature type="transmembrane region" description="Helical" evidence="1">
    <location>
        <begin position="97"/>
        <end position="115"/>
    </location>
</feature>